<reference evidence="2 3" key="1">
    <citation type="submission" date="2023-11" db="EMBL/GenBank/DDBJ databases">
        <title>Draft genome sequence of Microbacterium arthrosphaerae JCM 30492.</title>
        <authorList>
            <person name="Zhang G."/>
            <person name="Ding Y."/>
        </authorList>
    </citation>
    <scope>NUCLEOTIDE SEQUENCE [LARGE SCALE GENOMIC DNA]</scope>
    <source>
        <strain evidence="2 3">JCM 30492</strain>
    </source>
</reference>
<dbReference type="EMBL" id="JAWQEV010000006">
    <property type="protein sequence ID" value="MDW4574287.1"/>
    <property type="molecule type" value="Genomic_DNA"/>
</dbReference>
<organism evidence="2 3">
    <name type="scientific">Microbacterium arthrosphaerae</name>
    <dbReference type="NCBI Taxonomy" id="792652"/>
    <lineage>
        <taxon>Bacteria</taxon>
        <taxon>Bacillati</taxon>
        <taxon>Actinomycetota</taxon>
        <taxon>Actinomycetes</taxon>
        <taxon>Micrococcales</taxon>
        <taxon>Microbacteriaceae</taxon>
        <taxon>Microbacterium</taxon>
    </lineage>
</organism>
<protein>
    <submittedName>
        <fullName evidence="2">Uncharacterized protein</fullName>
    </submittedName>
</protein>
<gene>
    <name evidence="2" type="ORF">R8Z58_16020</name>
</gene>
<proteinExistence type="predicted"/>
<feature type="region of interest" description="Disordered" evidence="1">
    <location>
        <begin position="121"/>
        <end position="154"/>
    </location>
</feature>
<comment type="caution">
    <text evidence="2">The sequence shown here is derived from an EMBL/GenBank/DDBJ whole genome shotgun (WGS) entry which is preliminary data.</text>
</comment>
<name>A0ABU4H4M1_9MICO</name>
<dbReference type="RefSeq" id="WP_318354784.1">
    <property type="nucleotide sequence ID" value="NZ_JAWQEV010000006.1"/>
</dbReference>
<evidence type="ECO:0000256" key="1">
    <source>
        <dbReference type="SAM" id="MobiDB-lite"/>
    </source>
</evidence>
<accession>A0ABU4H4M1</accession>
<sequence length="154" mass="16030">MSSPEMPGSSPGEETPSGPAALRLIYEYEDGDVRLVSQQRVDVAVSGFDLAEAPSVDHVEVRDVEGTALSRVTVRNALPESLEVFGEPGEAITRVPDTVRRGAFTVVVPAPEAAARVVLQRPAAPEAEPAPGEPGVRGVEPPAPAVLSDDAIEG</sequence>
<feature type="compositionally biased region" description="Low complexity" evidence="1">
    <location>
        <begin position="121"/>
        <end position="140"/>
    </location>
</feature>
<evidence type="ECO:0000313" key="3">
    <source>
        <dbReference type="Proteomes" id="UP001283109"/>
    </source>
</evidence>
<keyword evidence="3" id="KW-1185">Reference proteome</keyword>
<evidence type="ECO:0000313" key="2">
    <source>
        <dbReference type="EMBL" id="MDW4574287.1"/>
    </source>
</evidence>
<dbReference type="Proteomes" id="UP001283109">
    <property type="component" value="Unassembled WGS sequence"/>
</dbReference>